<keyword evidence="5 7" id="KW-1133">Transmembrane helix</keyword>
<feature type="transmembrane region" description="Helical" evidence="7">
    <location>
        <begin position="12"/>
        <end position="29"/>
    </location>
</feature>
<evidence type="ECO:0000256" key="6">
    <source>
        <dbReference type="ARBA" id="ARBA00023136"/>
    </source>
</evidence>
<comment type="subcellular location">
    <subcellularLocation>
        <location evidence="1">Cell membrane</location>
        <topology evidence="1">Multi-pass membrane protein</topology>
    </subcellularLocation>
</comment>
<keyword evidence="6 7" id="KW-0472">Membrane</keyword>
<dbReference type="OrthoDB" id="9808524at2"/>
<feature type="transmembrane region" description="Helical" evidence="7">
    <location>
        <begin position="74"/>
        <end position="92"/>
    </location>
</feature>
<name>A0A0R3E545_9BRAD</name>
<evidence type="ECO:0000256" key="5">
    <source>
        <dbReference type="ARBA" id="ARBA00022989"/>
    </source>
</evidence>
<dbReference type="InterPro" id="IPR032808">
    <property type="entry name" value="DoxX"/>
</dbReference>
<evidence type="ECO:0000256" key="2">
    <source>
        <dbReference type="ARBA" id="ARBA00006679"/>
    </source>
</evidence>
<dbReference type="EMBL" id="LJYG01000016">
    <property type="protein sequence ID" value="KRQ17318.1"/>
    <property type="molecule type" value="Genomic_DNA"/>
</dbReference>
<dbReference type="AlphaFoldDB" id="A0A0R3E545"/>
<dbReference type="InterPro" id="IPR051907">
    <property type="entry name" value="DoxX-like_oxidoreductase"/>
</dbReference>
<protein>
    <submittedName>
        <fullName evidence="8">LuxR family transcriptional regulator</fullName>
    </submittedName>
</protein>
<dbReference type="PANTHER" id="PTHR33452">
    <property type="entry name" value="OXIDOREDUCTASE CATD-RELATED"/>
    <property type="match status" value="1"/>
</dbReference>
<dbReference type="Pfam" id="PF07681">
    <property type="entry name" value="DoxX"/>
    <property type="match status" value="1"/>
</dbReference>
<sequence>MDVDRIAAQSQPYLLSLFRFITGLVFFHYGVAKLFKFPPVEMFADVTPWSLWGIAGMLEFVLGGLLMIGLFTRLAAFILSGEMAFAYFIEHMPHSFFPVVNDGALAIVLCFACLFLAAAGSGPISVDALRR</sequence>
<feature type="transmembrane region" description="Helical" evidence="7">
    <location>
        <begin position="104"/>
        <end position="126"/>
    </location>
</feature>
<comment type="caution">
    <text evidence="8">The sequence shown here is derived from an EMBL/GenBank/DDBJ whole genome shotgun (WGS) entry which is preliminary data.</text>
</comment>
<dbReference type="STRING" id="989370.AOQ71_02575"/>
<gene>
    <name evidence="8" type="ORF">AOQ71_02575</name>
</gene>
<evidence type="ECO:0000313" key="8">
    <source>
        <dbReference type="EMBL" id="KRQ17318.1"/>
    </source>
</evidence>
<dbReference type="PANTHER" id="PTHR33452:SF4">
    <property type="entry name" value="BLL4328 PROTEIN"/>
    <property type="match status" value="1"/>
</dbReference>
<evidence type="ECO:0000256" key="1">
    <source>
        <dbReference type="ARBA" id="ARBA00004651"/>
    </source>
</evidence>
<proteinExistence type="inferred from homology"/>
<keyword evidence="9" id="KW-1185">Reference proteome</keyword>
<reference evidence="8 9" key="1">
    <citation type="submission" date="2015-09" db="EMBL/GenBank/DDBJ databases">
        <title>Draft Genome Sequence of Bradyrhizobium manausense Strain BR 3351T, a Novel Symbiotic Nitrogen-Fixing Alphaproteobacterium Isolated from Brazilian Amazon Rain Forest.</title>
        <authorList>
            <person name="De Araujo J.L."/>
            <person name="Zilli J.E."/>
        </authorList>
    </citation>
    <scope>NUCLEOTIDE SEQUENCE [LARGE SCALE GENOMIC DNA]</scope>
    <source>
        <strain evidence="8 9">BR3351</strain>
    </source>
</reference>
<keyword evidence="3" id="KW-1003">Cell membrane</keyword>
<feature type="transmembrane region" description="Helical" evidence="7">
    <location>
        <begin position="49"/>
        <end position="67"/>
    </location>
</feature>
<evidence type="ECO:0000256" key="7">
    <source>
        <dbReference type="SAM" id="Phobius"/>
    </source>
</evidence>
<accession>A0A0R3E545</accession>
<evidence type="ECO:0000256" key="3">
    <source>
        <dbReference type="ARBA" id="ARBA00022475"/>
    </source>
</evidence>
<organism evidence="8 9">
    <name type="scientific">Bradyrhizobium manausense</name>
    <dbReference type="NCBI Taxonomy" id="989370"/>
    <lineage>
        <taxon>Bacteria</taxon>
        <taxon>Pseudomonadati</taxon>
        <taxon>Pseudomonadota</taxon>
        <taxon>Alphaproteobacteria</taxon>
        <taxon>Hyphomicrobiales</taxon>
        <taxon>Nitrobacteraceae</taxon>
        <taxon>Bradyrhizobium</taxon>
    </lineage>
</organism>
<dbReference type="GO" id="GO:0005886">
    <property type="term" value="C:plasma membrane"/>
    <property type="evidence" value="ECO:0007669"/>
    <property type="project" value="UniProtKB-SubCell"/>
</dbReference>
<evidence type="ECO:0000256" key="4">
    <source>
        <dbReference type="ARBA" id="ARBA00022692"/>
    </source>
</evidence>
<evidence type="ECO:0000313" key="9">
    <source>
        <dbReference type="Proteomes" id="UP000051936"/>
    </source>
</evidence>
<dbReference type="Proteomes" id="UP000051936">
    <property type="component" value="Unassembled WGS sequence"/>
</dbReference>
<dbReference type="RefSeq" id="WP_057741906.1">
    <property type="nucleotide sequence ID" value="NZ_LJYG01000016.1"/>
</dbReference>
<comment type="similarity">
    <text evidence="2">Belongs to the DoxX family.</text>
</comment>
<keyword evidence="4 7" id="KW-0812">Transmembrane</keyword>